<evidence type="ECO:0000313" key="1">
    <source>
        <dbReference type="EMBL" id="NIK88905.1"/>
    </source>
</evidence>
<organism evidence="1 2">
    <name type="scientific">Rhizomicrobium palustre</name>
    <dbReference type="NCBI Taxonomy" id="189966"/>
    <lineage>
        <taxon>Bacteria</taxon>
        <taxon>Pseudomonadati</taxon>
        <taxon>Pseudomonadota</taxon>
        <taxon>Alphaproteobacteria</taxon>
        <taxon>Micropepsales</taxon>
        <taxon>Micropepsaceae</taxon>
        <taxon>Rhizomicrobium</taxon>
    </lineage>
</organism>
<dbReference type="RefSeq" id="WP_167083038.1">
    <property type="nucleotide sequence ID" value="NZ_BAAADC010000001.1"/>
</dbReference>
<comment type="caution">
    <text evidence="1">The sequence shown here is derived from an EMBL/GenBank/DDBJ whole genome shotgun (WGS) entry which is preliminary data.</text>
</comment>
<protein>
    <submittedName>
        <fullName evidence="1">Uncharacterized protein</fullName>
    </submittedName>
</protein>
<name>A0A846N091_9PROT</name>
<evidence type="ECO:0000313" key="2">
    <source>
        <dbReference type="Proteomes" id="UP000570514"/>
    </source>
</evidence>
<reference evidence="1 2" key="1">
    <citation type="submission" date="2020-03" db="EMBL/GenBank/DDBJ databases">
        <title>Genomic Encyclopedia of Type Strains, Phase IV (KMG-IV): sequencing the most valuable type-strain genomes for metagenomic binning, comparative biology and taxonomic classification.</title>
        <authorList>
            <person name="Goeker M."/>
        </authorList>
    </citation>
    <scope>NUCLEOTIDE SEQUENCE [LARGE SCALE GENOMIC DNA]</scope>
    <source>
        <strain evidence="1 2">DSM 19867</strain>
    </source>
</reference>
<gene>
    <name evidence="1" type="ORF">FHS83_002223</name>
</gene>
<dbReference type="Proteomes" id="UP000570514">
    <property type="component" value="Unassembled WGS sequence"/>
</dbReference>
<dbReference type="AlphaFoldDB" id="A0A846N091"/>
<dbReference type="EMBL" id="JAASRM010000001">
    <property type="protein sequence ID" value="NIK88905.1"/>
    <property type="molecule type" value="Genomic_DNA"/>
</dbReference>
<accession>A0A846N091</accession>
<proteinExistence type="predicted"/>
<keyword evidence="2" id="KW-1185">Reference proteome</keyword>
<sequence length="72" mass="8044">MGKDFRERQAEEDRAAQALITDAQLKSQAIRKRLADVARDLRAAAEQAGTRSENLLNLASRFERQSQSGDNV</sequence>